<proteinExistence type="predicted"/>
<protein>
    <submittedName>
        <fullName evidence="3">1898_t:CDS:1</fullName>
    </submittedName>
</protein>
<dbReference type="PROSITE" id="PS50879">
    <property type="entry name" value="RNASE_H_1"/>
    <property type="match status" value="1"/>
</dbReference>
<comment type="caution">
    <text evidence="3">The sequence shown here is derived from an EMBL/GenBank/DDBJ whole genome shotgun (WGS) entry which is preliminary data.</text>
</comment>
<accession>A0ABN7VNN1</accession>
<organism evidence="3 4">
    <name type="scientific">Gigaspora margarita</name>
    <dbReference type="NCBI Taxonomy" id="4874"/>
    <lineage>
        <taxon>Eukaryota</taxon>
        <taxon>Fungi</taxon>
        <taxon>Fungi incertae sedis</taxon>
        <taxon>Mucoromycota</taxon>
        <taxon>Glomeromycotina</taxon>
        <taxon>Glomeromycetes</taxon>
        <taxon>Diversisporales</taxon>
        <taxon>Gigasporaceae</taxon>
        <taxon>Gigaspora</taxon>
    </lineage>
</organism>
<dbReference type="Proteomes" id="UP000789901">
    <property type="component" value="Unassembled WGS sequence"/>
</dbReference>
<feature type="domain" description="RNase H type-1" evidence="2">
    <location>
        <begin position="1"/>
        <end position="27"/>
    </location>
</feature>
<evidence type="ECO:0000259" key="2">
    <source>
        <dbReference type="PROSITE" id="PS50879"/>
    </source>
</evidence>
<keyword evidence="4" id="KW-1185">Reference proteome</keyword>
<dbReference type="InterPro" id="IPR036397">
    <property type="entry name" value="RNaseH_sf"/>
</dbReference>
<evidence type="ECO:0000256" key="1">
    <source>
        <dbReference type="SAM" id="MobiDB-lite"/>
    </source>
</evidence>
<dbReference type="InterPro" id="IPR002156">
    <property type="entry name" value="RNaseH_domain"/>
</dbReference>
<dbReference type="EMBL" id="CAJVQB010018892">
    <property type="protein sequence ID" value="CAG8789168.1"/>
    <property type="molecule type" value="Genomic_DNA"/>
</dbReference>
<gene>
    <name evidence="3" type="ORF">GMARGA_LOCUS20948</name>
</gene>
<evidence type="ECO:0000313" key="4">
    <source>
        <dbReference type="Proteomes" id="UP000789901"/>
    </source>
</evidence>
<evidence type="ECO:0000313" key="3">
    <source>
        <dbReference type="EMBL" id="CAG8789168.1"/>
    </source>
</evidence>
<dbReference type="Gene3D" id="3.30.420.10">
    <property type="entry name" value="Ribonuclease H-like superfamily/Ribonuclease H"/>
    <property type="match status" value="1"/>
</dbReference>
<reference evidence="3 4" key="1">
    <citation type="submission" date="2021-06" db="EMBL/GenBank/DDBJ databases">
        <authorList>
            <person name="Kallberg Y."/>
            <person name="Tangrot J."/>
            <person name="Rosling A."/>
        </authorList>
    </citation>
    <scope>NUCLEOTIDE SEQUENCE [LARGE SCALE GENOMIC DNA]</scope>
    <source>
        <strain evidence="3 4">120-4 pot B 10/14</strain>
    </source>
</reference>
<name>A0ABN7VNN1_GIGMA</name>
<feature type="region of interest" description="Disordered" evidence="1">
    <location>
        <begin position="1"/>
        <end position="22"/>
    </location>
</feature>
<sequence>MVLEKVKAHSEDKQNERADQIAKKGGKANVLIKIKQVITEKQSEHSTKEFTMRSTRRLYQDIQCRKCKKEKKSFEHLSTCPRNKEAWAKKKEEILDNIKEDLKQKEKIDLGPNGLREVFISRDKEEYRNRYIE</sequence>